<dbReference type="GO" id="GO:0016020">
    <property type="term" value="C:membrane"/>
    <property type="evidence" value="ECO:0007669"/>
    <property type="project" value="InterPro"/>
</dbReference>
<dbReference type="InterPro" id="IPR011138">
    <property type="entry name" value="Cytochrome_b-558"/>
</dbReference>
<dbReference type="SUPFAM" id="SSF81343">
    <property type="entry name" value="Fumarate reductase respiratory complex transmembrane subunits"/>
    <property type="match status" value="1"/>
</dbReference>
<gene>
    <name evidence="2" type="ORF">V22_38450</name>
</gene>
<feature type="transmembrane region" description="Helical" evidence="1">
    <location>
        <begin position="197"/>
        <end position="218"/>
    </location>
</feature>
<feature type="transmembrane region" description="Helical" evidence="1">
    <location>
        <begin position="86"/>
        <end position="112"/>
    </location>
</feature>
<dbReference type="Proteomes" id="UP000319976">
    <property type="component" value="Chromosome"/>
</dbReference>
<dbReference type="EMBL" id="CP036316">
    <property type="protein sequence ID" value="QDT66575.1"/>
    <property type="molecule type" value="Genomic_DNA"/>
</dbReference>
<dbReference type="NCBIfam" id="TIGR02046">
    <property type="entry name" value="sdhC_b558_fam"/>
    <property type="match status" value="1"/>
</dbReference>
<dbReference type="CDD" id="cd03498">
    <property type="entry name" value="SQR_TypeB_2_TM"/>
    <property type="match status" value="1"/>
</dbReference>
<dbReference type="AlphaFoldDB" id="A0A517TDX9"/>
<keyword evidence="3" id="KW-1185">Reference proteome</keyword>
<evidence type="ECO:0000313" key="2">
    <source>
        <dbReference type="EMBL" id="QDT66575.1"/>
    </source>
</evidence>
<keyword evidence="1" id="KW-0812">Transmembrane</keyword>
<sequence length="250" mass="27829">MGITGLLLCGFLVAHLGGNFMIFLGPEMIDKYATNLHALGPILILLELGLAAIFVIHIWMAISLSRENTAARAHSYSQKESKQEKSIWIASPSTWMLISGITIFAFLVLHMIDIRFGLRDNLTGFVYPHGFHNEPTPEQPVVHMYDRVIAILRTPLSAGLYIVAMIFIAFHLSHGFQSAFRSLGIAHPFWSKFLEKVGLVFAWAMMLGFASIPVWVWAFNIQVQDSHEVAVEQPAEGTSAAIIETSHQPD</sequence>
<organism evidence="2 3">
    <name type="scientific">Calycomorphotria hydatis</name>
    <dbReference type="NCBI Taxonomy" id="2528027"/>
    <lineage>
        <taxon>Bacteria</taxon>
        <taxon>Pseudomonadati</taxon>
        <taxon>Planctomycetota</taxon>
        <taxon>Planctomycetia</taxon>
        <taxon>Planctomycetales</taxon>
        <taxon>Planctomycetaceae</taxon>
        <taxon>Calycomorphotria</taxon>
    </lineage>
</organism>
<reference evidence="2 3" key="1">
    <citation type="submission" date="2019-02" db="EMBL/GenBank/DDBJ databases">
        <title>Deep-cultivation of Planctomycetes and their phenomic and genomic characterization uncovers novel biology.</title>
        <authorList>
            <person name="Wiegand S."/>
            <person name="Jogler M."/>
            <person name="Boedeker C."/>
            <person name="Pinto D."/>
            <person name="Vollmers J."/>
            <person name="Rivas-Marin E."/>
            <person name="Kohn T."/>
            <person name="Peeters S.H."/>
            <person name="Heuer A."/>
            <person name="Rast P."/>
            <person name="Oberbeckmann S."/>
            <person name="Bunk B."/>
            <person name="Jeske O."/>
            <person name="Meyerdierks A."/>
            <person name="Storesund J.E."/>
            <person name="Kallscheuer N."/>
            <person name="Luecker S."/>
            <person name="Lage O.M."/>
            <person name="Pohl T."/>
            <person name="Merkel B.J."/>
            <person name="Hornburger P."/>
            <person name="Mueller R.-W."/>
            <person name="Bruemmer F."/>
            <person name="Labrenz M."/>
            <person name="Spormann A.M."/>
            <person name="Op den Camp H."/>
            <person name="Overmann J."/>
            <person name="Amann R."/>
            <person name="Jetten M.S.M."/>
            <person name="Mascher T."/>
            <person name="Medema M.H."/>
            <person name="Devos D.P."/>
            <person name="Kaster A.-K."/>
            <person name="Ovreas L."/>
            <person name="Rohde M."/>
            <person name="Galperin M.Y."/>
            <person name="Jogler C."/>
        </authorList>
    </citation>
    <scope>NUCLEOTIDE SEQUENCE [LARGE SCALE GENOMIC DNA]</scope>
    <source>
        <strain evidence="2 3">V22</strain>
    </source>
</reference>
<evidence type="ECO:0000313" key="3">
    <source>
        <dbReference type="Proteomes" id="UP000319976"/>
    </source>
</evidence>
<feature type="transmembrane region" description="Helical" evidence="1">
    <location>
        <begin position="42"/>
        <end position="65"/>
    </location>
</feature>
<name>A0A517TDX9_9PLAN</name>
<evidence type="ECO:0000256" key="1">
    <source>
        <dbReference type="SAM" id="Phobius"/>
    </source>
</evidence>
<accession>A0A517TDX9</accession>
<proteinExistence type="predicted"/>
<dbReference type="KEGG" id="chya:V22_38450"/>
<dbReference type="InterPro" id="IPR034804">
    <property type="entry name" value="SQR/QFR_C/D"/>
</dbReference>
<keyword evidence="1" id="KW-1133">Transmembrane helix</keyword>
<feature type="transmembrane region" description="Helical" evidence="1">
    <location>
        <begin position="158"/>
        <end position="176"/>
    </location>
</feature>
<evidence type="ECO:0008006" key="4">
    <source>
        <dbReference type="Google" id="ProtNLM"/>
    </source>
</evidence>
<dbReference type="Gene3D" id="1.20.1300.10">
    <property type="entry name" value="Fumarate reductase/succinate dehydrogenase, transmembrane subunit"/>
    <property type="match status" value="1"/>
</dbReference>
<keyword evidence="1" id="KW-0472">Membrane</keyword>
<protein>
    <recommendedName>
        <fullName evidence="4">Succinate dehydrogenase/Fumarate reductase transmembrane subunit</fullName>
    </recommendedName>
</protein>